<dbReference type="HOGENOM" id="CLU_674020_0_0_0"/>
<reference evidence="1" key="1">
    <citation type="submission" date="2006-10" db="EMBL/GenBank/DDBJ databases">
        <title>Complete sequence of Solibacter usitatus Ellin6076.</title>
        <authorList>
            <consortium name="US DOE Joint Genome Institute"/>
            <person name="Copeland A."/>
            <person name="Lucas S."/>
            <person name="Lapidus A."/>
            <person name="Barry K."/>
            <person name="Detter J.C."/>
            <person name="Glavina del Rio T."/>
            <person name="Hammon N."/>
            <person name="Israni S."/>
            <person name="Dalin E."/>
            <person name="Tice H."/>
            <person name="Pitluck S."/>
            <person name="Thompson L.S."/>
            <person name="Brettin T."/>
            <person name="Bruce D."/>
            <person name="Han C."/>
            <person name="Tapia R."/>
            <person name="Gilna P."/>
            <person name="Schmutz J."/>
            <person name="Larimer F."/>
            <person name="Land M."/>
            <person name="Hauser L."/>
            <person name="Kyrpides N."/>
            <person name="Mikhailova N."/>
            <person name="Janssen P.H."/>
            <person name="Kuske C.R."/>
            <person name="Richardson P."/>
        </authorList>
    </citation>
    <scope>NUCLEOTIDE SEQUENCE</scope>
    <source>
        <strain evidence="1">Ellin6076</strain>
    </source>
</reference>
<protein>
    <recommendedName>
        <fullName evidence="2">DUF5666 domain-containing protein</fullName>
    </recommendedName>
</protein>
<evidence type="ECO:0000313" key="1">
    <source>
        <dbReference type="EMBL" id="ABJ84609.1"/>
    </source>
</evidence>
<organism evidence="1">
    <name type="scientific">Solibacter usitatus (strain Ellin6076)</name>
    <dbReference type="NCBI Taxonomy" id="234267"/>
    <lineage>
        <taxon>Bacteria</taxon>
        <taxon>Pseudomonadati</taxon>
        <taxon>Acidobacteriota</taxon>
        <taxon>Terriglobia</taxon>
        <taxon>Bryobacterales</taxon>
        <taxon>Solibacteraceae</taxon>
        <taxon>Candidatus Solibacter</taxon>
    </lineage>
</organism>
<dbReference type="STRING" id="234267.Acid_3637"/>
<proteinExistence type="predicted"/>
<sequence>MAPAQTPTRSMVGTVSAFKTESTEIEIRPDSGAPVAFKVTADTMAQRVAPGVTDLKQAQAIKVTEVALGDRVLATPEPGTSNLRRIVVMAASDIEKKNAADKADWAKRGVSGVVGSKSGDQITLKIRTMGGEQQAVVTVTEKTAYKRYAPDSVKFADARNSKLGEIAVGDQVRARGQKSEDGLKVTADDVVFGTFVTKAGAITAINPETREVTVKDLSNNKPLTIRLTADSQMKKMPDMSAMMGGMGRGGAAPAGMARGGMPGGGMAGRGPMGGMDINAMLERMPQTKLEDLKPGEMVVVSSTKGAKSDQVTAIMMLANADFLLQMVSAQSGGGAGRGGGMGGGGMGGMMGGGMDALGGMGLGGIMP</sequence>
<dbReference type="eggNOG" id="COG0250">
    <property type="taxonomic scope" value="Bacteria"/>
</dbReference>
<evidence type="ECO:0008006" key="2">
    <source>
        <dbReference type="Google" id="ProtNLM"/>
    </source>
</evidence>
<dbReference type="InParanoid" id="Q020N5"/>
<name>Q020N5_SOLUE</name>
<dbReference type="KEGG" id="sus:Acid_3637"/>
<gene>
    <name evidence="1" type="ordered locus">Acid_3637</name>
</gene>
<dbReference type="EMBL" id="CP000473">
    <property type="protein sequence ID" value="ABJ84609.1"/>
    <property type="molecule type" value="Genomic_DNA"/>
</dbReference>
<dbReference type="AlphaFoldDB" id="Q020N5"/>
<accession>Q020N5</accession>